<reference evidence="1 2" key="1">
    <citation type="journal article" date="2009" name="Stand. Genomic Sci.">
        <title>Complete genome sequence of Jonesia denitrificans type strain (Prevot 55134).</title>
        <authorList>
            <person name="Pukall R."/>
            <person name="Gehrich-Schroter G."/>
            <person name="Lapidus A."/>
            <person name="Nolan M."/>
            <person name="Glavina Del Rio T."/>
            <person name="Lucas S."/>
            <person name="Chen F."/>
            <person name="Tice H."/>
            <person name="Pitluck S."/>
            <person name="Cheng J.F."/>
            <person name="Copeland A."/>
            <person name="Saunders E."/>
            <person name="Brettin T."/>
            <person name="Detter J.C."/>
            <person name="Bruce D."/>
            <person name="Goodwin L."/>
            <person name="Pati A."/>
            <person name="Ivanova N."/>
            <person name="Mavromatis K."/>
            <person name="Ovchinnikova G."/>
            <person name="Chen A."/>
            <person name="Palaniappan K."/>
            <person name="Land M."/>
            <person name="Hauser L."/>
            <person name="Chang Y.J."/>
            <person name="Jeffries C.D."/>
            <person name="Chain P."/>
            <person name="Goker M."/>
            <person name="Bristow J."/>
            <person name="Eisen J.A."/>
            <person name="Markowitz V."/>
            <person name="Hugenholtz P."/>
            <person name="Kyrpides N.C."/>
            <person name="Klenk H.P."/>
            <person name="Han C."/>
        </authorList>
    </citation>
    <scope>NUCLEOTIDE SEQUENCE [LARGE SCALE GENOMIC DNA]</scope>
    <source>
        <strain evidence="2">ATCC 14870 / DSM 20603 / BCRC 15368 / CIP 55.134 / JCM 11481 / NBRC 15587 / NCTC 10816 / Prevot 55134</strain>
    </source>
</reference>
<sequence>MPSYRLVLTVGEVRLPLPFDDVLPTVANIVATYATVEHRDLAIRQGQPHIVIRFTGTSDAHARSVCDSASLDIDTLIEVREYHTEVLHRGRGRIIGHGQVQRHDSFDDVSRS</sequence>
<proteinExistence type="predicted"/>
<dbReference type="AlphaFoldDB" id="C7R477"/>
<organism evidence="1 2">
    <name type="scientific">Jonesia denitrificans (strain ATCC 14870 / DSM 20603 / BCRC 15368 / CIP 55.134 / JCM 11481 / NBRC 15587 / NCTC 10816 / Prevot 55134)</name>
    <name type="common">Listeria denitrificans</name>
    <dbReference type="NCBI Taxonomy" id="471856"/>
    <lineage>
        <taxon>Bacteria</taxon>
        <taxon>Bacillati</taxon>
        <taxon>Actinomycetota</taxon>
        <taxon>Actinomycetes</taxon>
        <taxon>Micrococcales</taxon>
        <taxon>Jonesiaceae</taxon>
        <taxon>Jonesia</taxon>
    </lineage>
</organism>
<name>C7R477_JONDD</name>
<dbReference type="RefSeq" id="WP_015771562.1">
    <property type="nucleotide sequence ID" value="NC_013174.1"/>
</dbReference>
<evidence type="ECO:0000313" key="1">
    <source>
        <dbReference type="EMBL" id="ACV08934.1"/>
    </source>
</evidence>
<dbReference type="Proteomes" id="UP000000628">
    <property type="component" value="Chromosome"/>
</dbReference>
<evidence type="ECO:0000313" key="2">
    <source>
        <dbReference type="Proteomes" id="UP000000628"/>
    </source>
</evidence>
<dbReference type="STRING" id="471856.Jden_1278"/>
<dbReference type="OrthoDB" id="3256527at2"/>
<dbReference type="EMBL" id="CP001706">
    <property type="protein sequence ID" value="ACV08934.1"/>
    <property type="molecule type" value="Genomic_DNA"/>
</dbReference>
<protein>
    <submittedName>
        <fullName evidence="1">Uncharacterized protein</fullName>
    </submittedName>
</protein>
<dbReference type="KEGG" id="jde:Jden_1278"/>
<dbReference type="HOGENOM" id="CLU_2142511_0_0_11"/>
<accession>C7R477</accession>
<keyword evidence="2" id="KW-1185">Reference proteome</keyword>
<gene>
    <name evidence="1" type="ordered locus">Jden_1278</name>
</gene>